<feature type="region of interest" description="Disordered" evidence="2">
    <location>
        <begin position="1027"/>
        <end position="1049"/>
    </location>
</feature>
<dbReference type="InterPro" id="IPR042097">
    <property type="entry name" value="Aminopeptidase_N-like_N_sf"/>
</dbReference>
<feature type="region of interest" description="Disordered" evidence="2">
    <location>
        <begin position="32"/>
        <end position="65"/>
    </location>
</feature>
<keyword evidence="8" id="KW-1185">Reference proteome</keyword>
<evidence type="ECO:0000259" key="6">
    <source>
        <dbReference type="Pfam" id="PF17900"/>
    </source>
</evidence>
<dbReference type="GO" id="GO:0042277">
    <property type="term" value="F:peptide binding"/>
    <property type="evidence" value="ECO:0007669"/>
    <property type="project" value="TreeGrafter"/>
</dbReference>
<dbReference type="SUPFAM" id="SSF55486">
    <property type="entry name" value="Metalloproteases ('zincins'), catalytic domain"/>
    <property type="match status" value="1"/>
</dbReference>
<dbReference type="Pfam" id="PF17900">
    <property type="entry name" value="Peptidase_M1_N"/>
    <property type="match status" value="1"/>
</dbReference>
<dbReference type="Gene3D" id="2.60.40.1910">
    <property type="match status" value="1"/>
</dbReference>
<dbReference type="InterPro" id="IPR027268">
    <property type="entry name" value="Peptidase_M4/M1_CTD_sf"/>
</dbReference>
<evidence type="ECO:0000256" key="2">
    <source>
        <dbReference type="SAM" id="MobiDB-lite"/>
    </source>
</evidence>
<dbReference type="InterPro" id="IPR014782">
    <property type="entry name" value="Peptidase_M1_dom"/>
</dbReference>
<dbReference type="Proteomes" id="UP001152747">
    <property type="component" value="Unassembled WGS sequence"/>
</dbReference>
<dbReference type="GO" id="GO:0016020">
    <property type="term" value="C:membrane"/>
    <property type="evidence" value="ECO:0007669"/>
    <property type="project" value="TreeGrafter"/>
</dbReference>
<dbReference type="InterPro" id="IPR050344">
    <property type="entry name" value="Peptidase_M1_aminopeptidases"/>
</dbReference>
<feature type="transmembrane region" description="Helical" evidence="3">
    <location>
        <begin position="70"/>
        <end position="94"/>
    </location>
</feature>
<dbReference type="GO" id="GO:0006508">
    <property type="term" value="P:proteolysis"/>
    <property type="evidence" value="ECO:0007669"/>
    <property type="project" value="TreeGrafter"/>
</dbReference>
<feature type="domain" description="Aminopeptidase N-like N-terminal" evidence="6">
    <location>
        <begin position="160"/>
        <end position="342"/>
    </location>
</feature>
<evidence type="ECO:0000259" key="5">
    <source>
        <dbReference type="Pfam" id="PF11838"/>
    </source>
</evidence>
<dbReference type="GO" id="GO:0008270">
    <property type="term" value="F:zinc ion binding"/>
    <property type="evidence" value="ECO:0007669"/>
    <property type="project" value="InterPro"/>
</dbReference>
<dbReference type="InterPro" id="IPR024571">
    <property type="entry name" value="ERAP1-like_C_dom"/>
</dbReference>
<accession>A0A9P1N7D4</accession>
<feature type="compositionally biased region" description="Basic and acidic residues" evidence="2">
    <location>
        <begin position="1034"/>
        <end position="1043"/>
    </location>
</feature>
<gene>
    <name evidence="7" type="ORF">CAMP_LOCUS15136</name>
</gene>
<dbReference type="PANTHER" id="PTHR11533:SF201">
    <property type="entry name" value="AMINOPEPTIDASE-LIKE PROTEIN AC3.5"/>
    <property type="match status" value="1"/>
</dbReference>
<feature type="compositionally biased region" description="Polar residues" evidence="2">
    <location>
        <begin position="36"/>
        <end position="48"/>
    </location>
</feature>
<name>A0A9P1N7D4_9PELO</name>
<dbReference type="OrthoDB" id="10031169at2759"/>
<dbReference type="Pfam" id="PF01433">
    <property type="entry name" value="Peptidase_M1"/>
    <property type="match status" value="1"/>
</dbReference>
<evidence type="ECO:0000256" key="3">
    <source>
        <dbReference type="SAM" id="Phobius"/>
    </source>
</evidence>
<evidence type="ECO:0008006" key="9">
    <source>
        <dbReference type="Google" id="ProtNLM"/>
    </source>
</evidence>
<keyword evidence="3" id="KW-0472">Membrane</keyword>
<dbReference type="Gene3D" id="2.60.40.1730">
    <property type="entry name" value="tricorn interacting facor f3 domain"/>
    <property type="match status" value="1"/>
</dbReference>
<comment type="caution">
    <text evidence="7">The sequence shown here is derived from an EMBL/GenBank/DDBJ whole genome shotgun (WGS) entry which is preliminary data.</text>
</comment>
<dbReference type="PANTHER" id="PTHR11533">
    <property type="entry name" value="PROTEASE M1 ZINC METALLOPROTEASE"/>
    <property type="match status" value="1"/>
</dbReference>
<feature type="region of interest" description="Disordered" evidence="2">
    <location>
        <begin position="210"/>
        <end position="235"/>
    </location>
</feature>
<evidence type="ECO:0000313" key="8">
    <source>
        <dbReference type="Proteomes" id="UP001152747"/>
    </source>
</evidence>
<dbReference type="GO" id="GO:0043171">
    <property type="term" value="P:peptide catabolic process"/>
    <property type="evidence" value="ECO:0007669"/>
    <property type="project" value="TreeGrafter"/>
</dbReference>
<dbReference type="Pfam" id="PF11838">
    <property type="entry name" value="ERAP1_C"/>
    <property type="match status" value="1"/>
</dbReference>
<dbReference type="EMBL" id="CANHGI010000005">
    <property type="protein sequence ID" value="CAI5452499.1"/>
    <property type="molecule type" value="Genomic_DNA"/>
</dbReference>
<dbReference type="GO" id="GO:0005615">
    <property type="term" value="C:extracellular space"/>
    <property type="evidence" value="ECO:0007669"/>
    <property type="project" value="TreeGrafter"/>
</dbReference>
<comment type="similarity">
    <text evidence="1">Belongs to the peptidase M1 family.</text>
</comment>
<protein>
    <recommendedName>
        <fullName evidence="9">Aminopeptidase</fullName>
    </recommendedName>
</protein>
<dbReference type="AlphaFoldDB" id="A0A9P1N7D4"/>
<dbReference type="Gene3D" id="1.10.390.10">
    <property type="entry name" value="Neutral Protease Domain 2"/>
    <property type="match status" value="1"/>
</dbReference>
<evidence type="ECO:0000256" key="1">
    <source>
        <dbReference type="ARBA" id="ARBA00010136"/>
    </source>
</evidence>
<reference evidence="7" key="1">
    <citation type="submission" date="2022-11" db="EMBL/GenBank/DDBJ databases">
        <authorList>
            <person name="Kikuchi T."/>
        </authorList>
    </citation>
    <scope>NUCLEOTIDE SEQUENCE</scope>
    <source>
        <strain evidence="7">PS1010</strain>
    </source>
</reference>
<dbReference type="GO" id="GO:0070006">
    <property type="term" value="F:metalloaminopeptidase activity"/>
    <property type="evidence" value="ECO:0007669"/>
    <property type="project" value="TreeGrafter"/>
</dbReference>
<dbReference type="InterPro" id="IPR045357">
    <property type="entry name" value="Aminopeptidase_N-like_N"/>
</dbReference>
<dbReference type="Gene3D" id="1.25.50.20">
    <property type="match status" value="1"/>
</dbReference>
<keyword evidence="3" id="KW-1133">Transmembrane helix</keyword>
<evidence type="ECO:0000259" key="4">
    <source>
        <dbReference type="Pfam" id="PF01433"/>
    </source>
</evidence>
<feature type="domain" description="Peptidase M1 membrane alanine aminopeptidase" evidence="4">
    <location>
        <begin position="391"/>
        <end position="615"/>
    </location>
</feature>
<feature type="domain" description="ERAP1-like C-terminal" evidence="5">
    <location>
        <begin position="692"/>
        <end position="996"/>
    </location>
</feature>
<evidence type="ECO:0000313" key="7">
    <source>
        <dbReference type="EMBL" id="CAI5452499.1"/>
    </source>
</evidence>
<proteinExistence type="inferred from homology"/>
<keyword evidence="3" id="KW-0812">Transmembrane</keyword>
<organism evidence="7 8">
    <name type="scientific">Caenorhabditis angaria</name>
    <dbReference type="NCBI Taxonomy" id="860376"/>
    <lineage>
        <taxon>Eukaryota</taxon>
        <taxon>Metazoa</taxon>
        <taxon>Ecdysozoa</taxon>
        <taxon>Nematoda</taxon>
        <taxon>Chromadorea</taxon>
        <taxon>Rhabditida</taxon>
        <taxon>Rhabditina</taxon>
        <taxon>Rhabditomorpha</taxon>
        <taxon>Rhabditoidea</taxon>
        <taxon>Rhabditidae</taxon>
        <taxon>Peloderinae</taxon>
        <taxon>Caenorhabditis</taxon>
    </lineage>
</organism>
<dbReference type="GO" id="GO:0005737">
    <property type="term" value="C:cytoplasm"/>
    <property type="evidence" value="ECO:0007669"/>
    <property type="project" value="TreeGrafter"/>
</dbReference>
<sequence>MPPVSPTVNMEDVDLGKDRTNLIDFIYGKRDPAESVSPSVNTPALSVNSEKPISPKKIKERKEKKPSSRVSCSTCACFVLLLLTIAAILFAAFLGHHLTKQNNEMMAVGNETAPLVACKNITRTHTKQYRPIIHEEDNDEQDAINEPTVEQLALPKSIQPLSYQVSMSPNGTGIATVTMNITEDTNTIVLNSKDIQISEGIQLLKPISNRVRRDVESGSGEEPEEEVAEEKEEDSGIKVKSVNIDENLEKVTLVLDGTLKAGSQIVAKIPFASKGSSNTNGLREYKMNNKSIFTTQPSYAYMRHVFPSFDQESFKAPAGLTLTHQNGTVVVANTEVKTHMDGDQLVSTLDKTIDPDFVIGDLVSAETNTSSGVTIRVWTRPEVQQNAHLVLEYADKALDELEHILQSRLETQKLDIIGVPNFQPGNRVSRGFIVLPEEDILYNDKSNSVTQKVRLVRTLANKIAGQWFGGITNPEEYGTFWLNDALPRFLEIEAVERVLNIPSDDLWTLELEEVLEKDAASTARPLRVKKVHSSAGIASIDHEFLGEKGAVLLRMIEKSIGMNDFIKGIRNFVSSYRSSYPNDDGLLKSLEKAINKKIVGWDDEPLDISKVVKTWVDQIGFPLVSVSKLDEENLEISQNKFYNDNETPGDVEFKNAKYWFNWEVPLFIAPEDKNVSWLHETIRFPLNQSDTILLNSESSGIYRVNYEQTRWNKLAEQLSDNFAQFKPEGRARLLSDSFALANSGIIPFEVALNLTTYISKETHNLPWIIAARNFADLVRKLEDSPLQDKLNAWIYSKVSDKFEKLSADSDDYLSSLLYEQLIELLSSIKPLKSNHQLNQIFQSKFLEPCQNSSYSSQCSTVPAHLRDEVYCNGVEFGDDDILEQITQFADAEIDGQEKDSLVDSLACFRDPRVLRRIIQQNLNSTSRTVQLLRNMNTRPVGREVATNWILDNWRDLKKKFKDDPESLNQIVDAGIAVDNERERSTLETFINQHHKSTHPLISKLDRKIEGATSDIYWRKSRNSEISDYLNGKFKGPEKEQVKDEDSEEM</sequence>
<feature type="compositionally biased region" description="Acidic residues" evidence="2">
    <location>
        <begin position="219"/>
        <end position="233"/>
    </location>
</feature>
<dbReference type="SUPFAM" id="SSF63737">
    <property type="entry name" value="Leukotriene A4 hydrolase N-terminal domain"/>
    <property type="match status" value="1"/>
</dbReference>